<dbReference type="RefSeq" id="XP_060338840.1">
    <property type="nucleotide sequence ID" value="XM_060466886.1"/>
</dbReference>
<evidence type="ECO:0000256" key="1">
    <source>
        <dbReference type="ARBA" id="ARBA00022603"/>
    </source>
</evidence>
<evidence type="ECO:0000313" key="5">
    <source>
        <dbReference type="EMBL" id="KAK0469047.1"/>
    </source>
</evidence>
<keyword evidence="3" id="KW-0949">S-adenosyl-L-methionine</keyword>
<dbReference type="PROSITE" id="PS51682">
    <property type="entry name" value="SAM_OMT_I"/>
    <property type="match status" value="1"/>
</dbReference>
<dbReference type="GO" id="GO:0008171">
    <property type="term" value="F:O-methyltransferase activity"/>
    <property type="evidence" value="ECO:0007669"/>
    <property type="project" value="InterPro"/>
</dbReference>
<accession>A0AA39TSP9</accession>
<dbReference type="GO" id="GO:0032259">
    <property type="term" value="P:methylation"/>
    <property type="evidence" value="ECO:0007669"/>
    <property type="project" value="UniProtKB-KW"/>
</dbReference>
<dbReference type="Proteomes" id="UP001175211">
    <property type="component" value="Unassembled WGS sequence"/>
</dbReference>
<dbReference type="AlphaFoldDB" id="A0AA39TSP9"/>
<name>A0AA39TSP9_ARMTA</name>
<evidence type="ECO:0000256" key="4">
    <source>
        <dbReference type="ARBA" id="ARBA00023453"/>
    </source>
</evidence>
<dbReference type="InterPro" id="IPR029063">
    <property type="entry name" value="SAM-dependent_MTases_sf"/>
</dbReference>
<dbReference type="Pfam" id="PF01596">
    <property type="entry name" value="Methyltransf_3"/>
    <property type="match status" value="1"/>
</dbReference>
<reference evidence="5" key="1">
    <citation type="submission" date="2023-06" db="EMBL/GenBank/DDBJ databases">
        <authorList>
            <consortium name="Lawrence Berkeley National Laboratory"/>
            <person name="Ahrendt S."/>
            <person name="Sahu N."/>
            <person name="Indic B."/>
            <person name="Wong-Bajracharya J."/>
            <person name="Merenyi Z."/>
            <person name="Ke H.-M."/>
            <person name="Monk M."/>
            <person name="Kocsube S."/>
            <person name="Drula E."/>
            <person name="Lipzen A."/>
            <person name="Balint B."/>
            <person name="Henrissat B."/>
            <person name="Andreopoulos B."/>
            <person name="Martin F.M."/>
            <person name="Harder C.B."/>
            <person name="Rigling D."/>
            <person name="Ford K.L."/>
            <person name="Foster G.D."/>
            <person name="Pangilinan J."/>
            <person name="Papanicolaou A."/>
            <person name="Barry K."/>
            <person name="LaButti K."/>
            <person name="Viragh M."/>
            <person name="Koriabine M."/>
            <person name="Yan M."/>
            <person name="Riley R."/>
            <person name="Champramary S."/>
            <person name="Plett K.L."/>
            <person name="Tsai I.J."/>
            <person name="Slot J."/>
            <person name="Sipos G."/>
            <person name="Plett J."/>
            <person name="Nagy L.G."/>
            <person name="Grigoriev I.V."/>
        </authorList>
    </citation>
    <scope>NUCLEOTIDE SEQUENCE</scope>
    <source>
        <strain evidence="5">CCBAS 213</strain>
    </source>
</reference>
<comment type="caution">
    <text evidence="5">The sequence shown here is derived from an EMBL/GenBank/DDBJ whole genome shotgun (WGS) entry which is preliminary data.</text>
</comment>
<dbReference type="CDD" id="cd02440">
    <property type="entry name" value="AdoMet_MTases"/>
    <property type="match status" value="1"/>
</dbReference>
<sequence>MAHNPATSFVDWDRSDKYHNSYLLQKDDSLEANIKNSIAKGLPDVAISAAQGQFLNLLAKTIGAKRILEVGTLEGYSATWLARALPEGGELVTFELKELHAQVATENLINSGVAFKVTIVVGPASESLAKTPSEPKFDLAFIDADKASILQYFTEAKHLVRPGGIVDNVVRNGRVADPSYSDESVEGVRKLLAVLPGDNEVEAITMGTVGEKSYDGFLYAIRK</sequence>
<dbReference type="GO" id="GO:0008757">
    <property type="term" value="F:S-adenosylmethionine-dependent methyltransferase activity"/>
    <property type="evidence" value="ECO:0007669"/>
    <property type="project" value="TreeGrafter"/>
</dbReference>
<keyword evidence="1" id="KW-0489">Methyltransferase</keyword>
<proteinExistence type="inferred from homology"/>
<comment type="similarity">
    <text evidence="4">Belongs to the class I-like SAM-binding methyltransferase superfamily. Cation-dependent O-methyltransferase family.</text>
</comment>
<dbReference type="InterPro" id="IPR050362">
    <property type="entry name" value="Cation-dep_OMT"/>
</dbReference>
<keyword evidence="6" id="KW-1185">Reference proteome</keyword>
<dbReference type="PANTHER" id="PTHR10509">
    <property type="entry name" value="O-METHYLTRANSFERASE-RELATED"/>
    <property type="match status" value="1"/>
</dbReference>
<gene>
    <name evidence="5" type="ORF">EV420DRAFT_1258355</name>
</gene>
<dbReference type="Gene3D" id="3.40.50.150">
    <property type="entry name" value="Vaccinia Virus protein VP39"/>
    <property type="match status" value="1"/>
</dbReference>
<evidence type="ECO:0000313" key="6">
    <source>
        <dbReference type="Proteomes" id="UP001175211"/>
    </source>
</evidence>
<dbReference type="SUPFAM" id="SSF53335">
    <property type="entry name" value="S-adenosyl-L-methionine-dependent methyltransferases"/>
    <property type="match status" value="1"/>
</dbReference>
<dbReference type="InterPro" id="IPR002935">
    <property type="entry name" value="SAM_O-MeTrfase"/>
</dbReference>
<dbReference type="PANTHER" id="PTHR10509:SF14">
    <property type="entry name" value="CAFFEOYL-COA O-METHYLTRANSFERASE 3-RELATED"/>
    <property type="match status" value="1"/>
</dbReference>
<evidence type="ECO:0000256" key="3">
    <source>
        <dbReference type="ARBA" id="ARBA00022691"/>
    </source>
</evidence>
<dbReference type="EMBL" id="JAUEPS010000001">
    <property type="protein sequence ID" value="KAK0469047.1"/>
    <property type="molecule type" value="Genomic_DNA"/>
</dbReference>
<keyword evidence="2" id="KW-0808">Transferase</keyword>
<organism evidence="5 6">
    <name type="scientific">Armillaria tabescens</name>
    <name type="common">Ringless honey mushroom</name>
    <name type="synonym">Agaricus tabescens</name>
    <dbReference type="NCBI Taxonomy" id="1929756"/>
    <lineage>
        <taxon>Eukaryota</taxon>
        <taxon>Fungi</taxon>
        <taxon>Dikarya</taxon>
        <taxon>Basidiomycota</taxon>
        <taxon>Agaricomycotina</taxon>
        <taxon>Agaricomycetes</taxon>
        <taxon>Agaricomycetidae</taxon>
        <taxon>Agaricales</taxon>
        <taxon>Marasmiineae</taxon>
        <taxon>Physalacriaceae</taxon>
        <taxon>Desarmillaria</taxon>
    </lineage>
</organism>
<dbReference type="GeneID" id="85350434"/>
<evidence type="ECO:0000256" key="2">
    <source>
        <dbReference type="ARBA" id="ARBA00022679"/>
    </source>
</evidence>
<protein>
    <submittedName>
        <fullName evidence="5">O-methyltransferase family 3 protein</fullName>
    </submittedName>
</protein>